<reference evidence="2 3" key="1">
    <citation type="journal article" date="2016" name="Appl. Environ. Microbiol.">
        <title>Lack of Overt Genome Reduction in the Bryostatin-Producing Bryozoan Symbiont "Candidatus Endobugula sertula".</title>
        <authorList>
            <person name="Miller I.J."/>
            <person name="Vanee N."/>
            <person name="Fong S.S."/>
            <person name="Lim-Fong G.E."/>
            <person name="Kwan J.C."/>
        </authorList>
    </citation>
    <scope>NUCLEOTIDE SEQUENCE [LARGE SCALE GENOMIC DNA]</scope>
    <source>
        <strain evidence="2">AB1-4</strain>
    </source>
</reference>
<keyword evidence="1" id="KW-0472">Membrane</keyword>
<gene>
    <name evidence="2" type="ORF">AB835_04690</name>
</gene>
<evidence type="ECO:0000313" key="3">
    <source>
        <dbReference type="Proteomes" id="UP000242502"/>
    </source>
</evidence>
<dbReference type="EMBL" id="MDLC01000012">
    <property type="protein sequence ID" value="ODS24180.1"/>
    <property type="molecule type" value="Genomic_DNA"/>
</dbReference>
<evidence type="ECO:0000256" key="1">
    <source>
        <dbReference type="SAM" id="Phobius"/>
    </source>
</evidence>
<sequence>MTTSIKEVSEKVISTLLIAAILFLFNSINGLNKSVNDLSQQLAVMQSRTELREESRERDRQIIDKTVAIVNSLSKRVDKLEWDANKKGQTH</sequence>
<name>A0A1D2QRM8_9GAMM</name>
<dbReference type="STRING" id="62101.AB835_04690"/>
<keyword evidence="1" id="KW-1133">Transmembrane helix</keyword>
<proteinExistence type="predicted"/>
<feature type="transmembrane region" description="Helical" evidence="1">
    <location>
        <begin position="12"/>
        <end position="31"/>
    </location>
</feature>
<organism evidence="2 3">
    <name type="scientific">Candidatus Endobugula sertula</name>
    <name type="common">Bugula neritina bacterial symbiont</name>
    <dbReference type="NCBI Taxonomy" id="62101"/>
    <lineage>
        <taxon>Bacteria</taxon>
        <taxon>Pseudomonadati</taxon>
        <taxon>Pseudomonadota</taxon>
        <taxon>Gammaproteobacteria</taxon>
        <taxon>Cellvibrionales</taxon>
        <taxon>Cellvibrionaceae</taxon>
        <taxon>Candidatus Endobugula</taxon>
    </lineage>
</organism>
<protein>
    <submittedName>
        <fullName evidence="2">Uncharacterized protein</fullName>
    </submittedName>
</protein>
<evidence type="ECO:0000313" key="2">
    <source>
        <dbReference type="EMBL" id="ODS24180.1"/>
    </source>
</evidence>
<dbReference type="Proteomes" id="UP000242502">
    <property type="component" value="Unassembled WGS sequence"/>
</dbReference>
<dbReference type="AlphaFoldDB" id="A0A1D2QRM8"/>
<comment type="caution">
    <text evidence="2">The sequence shown here is derived from an EMBL/GenBank/DDBJ whole genome shotgun (WGS) entry which is preliminary data.</text>
</comment>
<keyword evidence="1" id="KW-0812">Transmembrane</keyword>
<accession>A0A1D2QRM8</accession>